<dbReference type="STRING" id="926569.ANT_21270"/>
<accession>E8MXS2</accession>
<keyword evidence="1" id="KW-0812">Transmembrane</keyword>
<keyword evidence="1" id="KW-1133">Transmembrane helix</keyword>
<dbReference type="HOGENOM" id="CLU_1458440_0_0_0"/>
<sequence>MLEECLMWNRVIIIGNNLRDHGREGIIKNKENQGTDTLLPEAMATRQSLSRESGEVLAFCFWLGRVPGFDRLTPHAVQVRTGQFRTVDTSPVRTWNINKGKWALTALESPPAVRGTAAGGSRERRCTMNPNLIIALTFLMLVLIPLLFTLFLIVVQAVIVLALSQSNEERKAALVSVLVGALKRR</sequence>
<proteinExistence type="predicted"/>
<gene>
    <name evidence="2" type="ordered locus">ANT_21270</name>
</gene>
<organism evidence="2 3">
    <name type="scientific">Anaerolinea thermophila (strain DSM 14523 / JCM 11388 / NBRC 100420 / UNI-1)</name>
    <dbReference type="NCBI Taxonomy" id="926569"/>
    <lineage>
        <taxon>Bacteria</taxon>
        <taxon>Bacillati</taxon>
        <taxon>Chloroflexota</taxon>
        <taxon>Anaerolineae</taxon>
        <taxon>Anaerolineales</taxon>
        <taxon>Anaerolineaceae</taxon>
        <taxon>Anaerolinea</taxon>
    </lineage>
</organism>
<dbReference type="AlphaFoldDB" id="E8MXS2"/>
<keyword evidence="3" id="KW-1185">Reference proteome</keyword>
<dbReference type="Proteomes" id="UP000008922">
    <property type="component" value="Chromosome"/>
</dbReference>
<evidence type="ECO:0000256" key="1">
    <source>
        <dbReference type="SAM" id="Phobius"/>
    </source>
</evidence>
<keyword evidence="1" id="KW-0472">Membrane</keyword>
<dbReference type="KEGG" id="atm:ANT_21270"/>
<evidence type="ECO:0000313" key="3">
    <source>
        <dbReference type="Proteomes" id="UP000008922"/>
    </source>
</evidence>
<name>E8MXS2_ANATU</name>
<protein>
    <submittedName>
        <fullName evidence="2">Uncharacterized protein</fullName>
    </submittedName>
</protein>
<feature type="transmembrane region" description="Helical" evidence="1">
    <location>
        <begin position="132"/>
        <end position="163"/>
    </location>
</feature>
<dbReference type="EMBL" id="AP012029">
    <property type="protein sequence ID" value="BAJ64153.1"/>
    <property type="molecule type" value="Genomic_DNA"/>
</dbReference>
<dbReference type="InParanoid" id="E8MXS2"/>
<evidence type="ECO:0000313" key="2">
    <source>
        <dbReference type="EMBL" id="BAJ64153.1"/>
    </source>
</evidence>
<reference evidence="2 3" key="1">
    <citation type="submission" date="2010-12" db="EMBL/GenBank/DDBJ databases">
        <title>Whole genome sequence of Anaerolinea thermophila UNI-1.</title>
        <authorList>
            <person name="Narita-Yamada S."/>
            <person name="Kishi E."/>
            <person name="Watanabe Y."/>
            <person name="Takasaki K."/>
            <person name="Ankai A."/>
            <person name="Oguchi A."/>
            <person name="Fukui S."/>
            <person name="Takahashi M."/>
            <person name="Yashiro I."/>
            <person name="Hosoyama A."/>
            <person name="Sekiguchi Y."/>
            <person name="Hanada S."/>
            <person name="Fujita N."/>
        </authorList>
    </citation>
    <scope>NUCLEOTIDE SEQUENCE [LARGE SCALE GENOMIC DNA]</scope>
    <source>
        <strain evidence="3">DSM 14523 / JCM 11388 / NBRC 100420 / UNI-1</strain>
    </source>
</reference>